<dbReference type="KEGG" id="plyc:GXP70_18070"/>
<feature type="region of interest" description="Disordered" evidence="1">
    <location>
        <begin position="23"/>
        <end position="109"/>
    </location>
</feature>
<feature type="compositionally biased region" description="Low complexity" evidence="1">
    <location>
        <begin position="250"/>
        <end position="266"/>
    </location>
</feature>
<dbReference type="RefSeq" id="WP_162358130.1">
    <property type="nucleotide sequence ID" value="NZ_CP048209.1"/>
</dbReference>
<feature type="compositionally biased region" description="Low complexity" evidence="1">
    <location>
        <begin position="23"/>
        <end position="56"/>
    </location>
</feature>
<evidence type="ECO:0000313" key="2">
    <source>
        <dbReference type="EMBL" id="QHT61691.1"/>
    </source>
</evidence>
<proteinExistence type="predicted"/>
<dbReference type="EMBL" id="CP048209">
    <property type="protein sequence ID" value="QHT61691.1"/>
    <property type="molecule type" value="Genomic_DNA"/>
</dbReference>
<protein>
    <submittedName>
        <fullName evidence="2">Uncharacterized protein</fullName>
    </submittedName>
</protein>
<sequence>MASLLTKDPVTGLNKLQQAQVDARQAAGQAAPSYAANPATPTFVTSTPAPSTTGTPNFTTAGAGVLPAVSAASKPATPTFVKTPTTPTTPSTTGTPTFTPSTSSPLAKDPVTGLNQFQATQKANQAITAAGGTPSYVAEVSAPSKPATPTFVTTPSTPSTNPTIPKLVYNEASQTNYGGKGDPLNEILYSKKQYDAGNTAWAAQNAQQFYAQLSPEEAAAVKNMNTQQLIDYINNKNTGTSKTPTTPNFVPSTPTQTSTPTPAAVPGTGNMPVFTGPAKSDVPTVDQYKPAIPVMDEAAIRKYAEDQTARKLSDARLTADQAIANSQLTAKQQSDALKGNFDKMYETINEDRSTEDVQNQRRLSPFSGRSDYALGMIEQNRARTDRENQSSLQTNQANIAAQAAQLQQQINDKYTALANAAPDEREALFQSIKNDERNYDLMVHGQLTQDALTNSQLGNTAFNQALQQFQTNYQVGQDQIHNDAQYAGTYNGQQTVQQQQQQIQNDAIYGGTYNGGQSLQGQQQALADKNANWGAYMDMVNQTGNLGKGPTQTWGNLVNNANAGAQTMAGQQNQLNQTQVMAQLTGTLPNGQKTTAEQQRQLQNLWQQADMTGTIPDQLATIYGIPKGTQTQAAKQWAMSYSLQQDQFQSGVDQDIYKLQQQQNQQQQSQTQAGPTSADISKAINSSPLLQGSKDQYGNPIPVNFADPAVQKQIEAMIITQTQDPIVAVQLYNMYGIPVPDELTKEYKAALAAGKPAK</sequence>
<feature type="compositionally biased region" description="Low complexity" evidence="1">
    <location>
        <begin position="75"/>
        <end position="105"/>
    </location>
</feature>
<keyword evidence="3" id="KW-1185">Reference proteome</keyword>
<feature type="compositionally biased region" description="Polar residues" evidence="1">
    <location>
        <begin position="237"/>
        <end position="249"/>
    </location>
</feature>
<gene>
    <name evidence="2" type="ORF">GXP70_18070</name>
</gene>
<dbReference type="PRINTS" id="PR01217">
    <property type="entry name" value="PRICHEXTENSN"/>
</dbReference>
<organism evidence="2 3">
    <name type="scientific">Paenibacillus lycopersici</name>
    <dbReference type="NCBI Taxonomy" id="2704462"/>
    <lineage>
        <taxon>Bacteria</taxon>
        <taxon>Bacillati</taxon>
        <taxon>Bacillota</taxon>
        <taxon>Bacilli</taxon>
        <taxon>Bacillales</taxon>
        <taxon>Paenibacillaceae</taxon>
        <taxon>Paenibacillus</taxon>
    </lineage>
</organism>
<feature type="region of interest" description="Disordered" evidence="1">
    <location>
        <begin position="237"/>
        <end position="267"/>
    </location>
</feature>
<dbReference type="Proteomes" id="UP000476064">
    <property type="component" value="Chromosome"/>
</dbReference>
<reference evidence="2 3" key="1">
    <citation type="submission" date="2020-01" db="EMBL/GenBank/DDBJ databases">
        <title>Paenibacillus sp. nov., isolated from tomato rhizosphere.</title>
        <authorList>
            <person name="Weon H.-Y."/>
            <person name="Lee S.A."/>
        </authorList>
    </citation>
    <scope>NUCLEOTIDE SEQUENCE [LARGE SCALE GENOMIC DNA]</scope>
    <source>
        <strain evidence="2 3">12200R-189</strain>
    </source>
</reference>
<name>A0A6C0G1Z9_9BACL</name>
<accession>A0A6C0G1Z9</accession>
<evidence type="ECO:0000313" key="3">
    <source>
        <dbReference type="Proteomes" id="UP000476064"/>
    </source>
</evidence>
<evidence type="ECO:0000256" key="1">
    <source>
        <dbReference type="SAM" id="MobiDB-lite"/>
    </source>
</evidence>
<dbReference type="AlphaFoldDB" id="A0A6C0G1Z9"/>